<dbReference type="STRING" id="204669.Acid345_2117"/>
<gene>
    <name evidence="5" type="primary">trmJ</name>
    <name evidence="8" type="ordered locus">Acid345_2117</name>
</gene>
<evidence type="ECO:0000256" key="4">
    <source>
        <dbReference type="ARBA" id="ARBA00022691"/>
    </source>
</evidence>
<evidence type="ECO:0000313" key="9">
    <source>
        <dbReference type="Proteomes" id="UP000002432"/>
    </source>
</evidence>
<evidence type="ECO:0000259" key="7">
    <source>
        <dbReference type="Pfam" id="PF00588"/>
    </source>
</evidence>
<feature type="domain" description="tRNA/rRNA methyltransferase SpoU type" evidence="7">
    <location>
        <begin position="9"/>
        <end position="156"/>
    </location>
</feature>
<accession>Q1IPT2</accession>
<dbReference type="SUPFAM" id="SSF75217">
    <property type="entry name" value="alpha/beta knot"/>
    <property type="match status" value="1"/>
</dbReference>
<keyword evidence="3" id="KW-0808">Transferase</keyword>
<dbReference type="eggNOG" id="COG0565">
    <property type="taxonomic scope" value="Bacteria"/>
</dbReference>
<dbReference type="GO" id="GO:0106339">
    <property type="term" value="F:tRNA (cytidine(32)-2'-O)-methyltransferase activity"/>
    <property type="evidence" value="ECO:0007669"/>
    <property type="project" value="RHEA"/>
</dbReference>
<evidence type="ECO:0000313" key="8">
    <source>
        <dbReference type="EMBL" id="ABF41118.1"/>
    </source>
</evidence>
<dbReference type="CDD" id="cd18093">
    <property type="entry name" value="SpoU-like_TrmJ"/>
    <property type="match status" value="1"/>
</dbReference>
<evidence type="ECO:0000256" key="6">
    <source>
        <dbReference type="SAM" id="Coils"/>
    </source>
</evidence>
<reference evidence="8 9" key="1">
    <citation type="journal article" date="2009" name="Appl. Environ. Microbiol.">
        <title>Three genomes from the phylum Acidobacteria provide insight into the lifestyles of these microorganisms in soils.</title>
        <authorList>
            <person name="Ward N.L."/>
            <person name="Challacombe J.F."/>
            <person name="Janssen P.H."/>
            <person name="Henrissat B."/>
            <person name="Coutinho P.M."/>
            <person name="Wu M."/>
            <person name="Xie G."/>
            <person name="Haft D.H."/>
            <person name="Sait M."/>
            <person name="Badger J."/>
            <person name="Barabote R.D."/>
            <person name="Bradley B."/>
            <person name="Brettin T.S."/>
            <person name="Brinkac L.M."/>
            <person name="Bruce D."/>
            <person name="Creasy T."/>
            <person name="Daugherty S.C."/>
            <person name="Davidsen T.M."/>
            <person name="DeBoy R.T."/>
            <person name="Detter J.C."/>
            <person name="Dodson R.J."/>
            <person name="Durkin A.S."/>
            <person name="Ganapathy A."/>
            <person name="Gwinn-Giglio M."/>
            <person name="Han C.S."/>
            <person name="Khouri H."/>
            <person name="Kiss H."/>
            <person name="Kothari S.P."/>
            <person name="Madupu R."/>
            <person name="Nelson K.E."/>
            <person name="Nelson W.C."/>
            <person name="Paulsen I."/>
            <person name="Penn K."/>
            <person name="Ren Q."/>
            <person name="Rosovitz M.J."/>
            <person name="Selengut J.D."/>
            <person name="Shrivastava S."/>
            <person name="Sullivan S.A."/>
            <person name="Tapia R."/>
            <person name="Thompson L.S."/>
            <person name="Watkins K.L."/>
            <person name="Yang Q."/>
            <person name="Yu C."/>
            <person name="Zafar N."/>
            <person name="Zhou L."/>
            <person name="Kuske C.R."/>
        </authorList>
    </citation>
    <scope>NUCLEOTIDE SEQUENCE [LARGE SCALE GENOMIC DNA]</scope>
    <source>
        <strain evidence="8 9">Ellin345</strain>
    </source>
</reference>
<dbReference type="PANTHER" id="PTHR42786:SF2">
    <property type="entry name" value="TRNA (CYTIDINE_URIDINE-2'-O-)-METHYLTRANSFERASE TRMJ"/>
    <property type="match status" value="1"/>
</dbReference>
<proteinExistence type="inferred from homology"/>
<keyword evidence="5" id="KW-0963">Cytoplasm</keyword>
<dbReference type="Pfam" id="PF00588">
    <property type="entry name" value="SpoU_methylase"/>
    <property type="match status" value="1"/>
</dbReference>
<comment type="subunit">
    <text evidence="5">Homodimer.</text>
</comment>
<comment type="catalytic activity">
    <reaction evidence="5">
        <text>uridine(32) in tRNA + S-adenosyl-L-methionine = 2'-O-methyluridine(32) in tRNA + S-adenosyl-L-homocysteine + H(+)</text>
        <dbReference type="Rhea" id="RHEA:42936"/>
        <dbReference type="Rhea" id="RHEA-COMP:10107"/>
        <dbReference type="Rhea" id="RHEA-COMP:10290"/>
        <dbReference type="ChEBI" id="CHEBI:15378"/>
        <dbReference type="ChEBI" id="CHEBI:57856"/>
        <dbReference type="ChEBI" id="CHEBI:59789"/>
        <dbReference type="ChEBI" id="CHEBI:65315"/>
        <dbReference type="ChEBI" id="CHEBI:74478"/>
        <dbReference type="EC" id="2.1.1.200"/>
    </reaction>
</comment>
<dbReference type="HOGENOM" id="CLU_056931_3_0_0"/>
<evidence type="ECO:0000256" key="5">
    <source>
        <dbReference type="RuleBase" id="RU362024"/>
    </source>
</evidence>
<dbReference type="KEGG" id="aba:Acid345_2117"/>
<dbReference type="AlphaFoldDB" id="Q1IPT2"/>
<dbReference type="Proteomes" id="UP000002432">
    <property type="component" value="Chromosome"/>
</dbReference>
<evidence type="ECO:0000256" key="2">
    <source>
        <dbReference type="ARBA" id="ARBA00022603"/>
    </source>
</evidence>
<dbReference type="GO" id="GO:0160206">
    <property type="term" value="F:tRNA (cytidine(32)/uridine(32)-2'-O)-methyltransferase activity"/>
    <property type="evidence" value="ECO:0007669"/>
    <property type="project" value="UniProtKB-EC"/>
</dbReference>
<comment type="function">
    <text evidence="5">Catalyzes the formation of 2'O-methylated cytidine (Cm32) or 2'O-methylated uridine (Um32) at position 32 in tRNA.</text>
</comment>
<feature type="coiled-coil region" evidence="6">
    <location>
        <begin position="200"/>
        <end position="238"/>
    </location>
</feature>
<sequence length="239" mass="26345">MTADILNRLYVVLVATRNPLNIGAAARAMSNFGVMHLRVVNPFDPSFREAQSAVGAEELLRNAEQFGSVAEAVADCSLVVGTTAARDRELQHPMHALTQAAPLIREHSGKVAVLFGSEKRGLSNEDLSHCHWLMHIPTRTEHLSMNLGQAVAVCMYEIARTSSTIADMEQRRATAGDLEGLTQTLLETLTASEYLKGSAVDASEEKLRRLVRRLNLDEADAETLLAMLRKINRKLKRET</sequence>
<evidence type="ECO:0000256" key="1">
    <source>
        <dbReference type="ARBA" id="ARBA00007228"/>
    </source>
</evidence>
<dbReference type="Gene3D" id="1.10.8.590">
    <property type="match status" value="1"/>
</dbReference>
<name>Q1IPT2_KORVE</name>
<dbReference type="PIRSF" id="PIRSF004808">
    <property type="entry name" value="LasT"/>
    <property type="match status" value="1"/>
</dbReference>
<keyword evidence="5" id="KW-0819">tRNA processing</keyword>
<evidence type="ECO:0000256" key="3">
    <source>
        <dbReference type="ARBA" id="ARBA00022679"/>
    </source>
</evidence>
<dbReference type="InterPro" id="IPR004384">
    <property type="entry name" value="RNA_MeTrfase_TrmJ/LasT"/>
</dbReference>
<protein>
    <recommendedName>
        <fullName evidence="5">tRNA (cytidine/uridine-2'-O-)-methyltransferase TrmJ</fullName>
        <ecNumber evidence="5">2.1.1.200</ecNumber>
    </recommendedName>
    <alternativeName>
        <fullName evidence="5">tRNA (cytidine(32)/uridine(32)-2'-O)-methyltransferase</fullName>
    </alternativeName>
    <alternativeName>
        <fullName evidence="5">tRNA Cm32/Um32 methyltransferase</fullName>
    </alternativeName>
</protein>
<keyword evidence="9" id="KW-1185">Reference proteome</keyword>
<keyword evidence="4 5" id="KW-0949">S-adenosyl-L-methionine</keyword>
<dbReference type="GO" id="GO:0005829">
    <property type="term" value="C:cytosol"/>
    <property type="evidence" value="ECO:0007669"/>
    <property type="project" value="TreeGrafter"/>
</dbReference>
<keyword evidence="2 5" id="KW-0489">Methyltransferase</keyword>
<dbReference type="Gene3D" id="3.40.1280.10">
    <property type="match status" value="1"/>
</dbReference>
<comment type="subcellular location">
    <subcellularLocation>
        <location evidence="5">Cytoplasm</location>
    </subcellularLocation>
</comment>
<dbReference type="EnsemblBacteria" id="ABF41118">
    <property type="protein sequence ID" value="ABF41118"/>
    <property type="gene ID" value="Acid345_2117"/>
</dbReference>
<dbReference type="EC" id="2.1.1.200" evidence="5"/>
<dbReference type="InterPro" id="IPR001537">
    <property type="entry name" value="SpoU_MeTrfase"/>
</dbReference>
<dbReference type="PANTHER" id="PTHR42786">
    <property type="entry name" value="TRNA/RRNA METHYLTRANSFERASE"/>
    <property type="match status" value="1"/>
</dbReference>
<dbReference type="InterPro" id="IPR029028">
    <property type="entry name" value="Alpha/beta_knot_MTases"/>
</dbReference>
<organism evidence="8 9">
    <name type="scientific">Koribacter versatilis (strain Ellin345)</name>
    <dbReference type="NCBI Taxonomy" id="204669"/>
    <lineage>
        <taxon>Bacteria</taxon>
        <taxon>Pseudomonadati</taxon>
        <taxon>Acidobacteriota</taxon>
        <taxon>Terriglobia</taxon>
        <taxon>Terriglobales</taxon>
        <taxon>Candidatus Korobacteraceae</taxon>
        <taxon>Candidatus Korobacter</taxon>
    </lineage>
</organism>
<dbReference type="OrthoDB" id="9806346at2"/>
<dbReference type="GO" id="GO:0002128">
    <property type="term" value="P:tRNA nucleoside ribose methylation"/>
    <property type="evidence" value="ECO:0007669"/>
    <property type="project" value="TreeGrafter"/>
</dbReference>
<dbReference type="InterPro" id="IPR029026">
    <property type="entry name" value="tRNA_m1G_MTases_N"/>
</dbReference>
<comment type="similarity">
    <text evidence="1">Belongs to the class IV-like SAM-binding methyltransferase superfamily. RNA methyltransferase TrmH family.</text>
</comment>
<dbReference type="EMBL" id="CP000360">
    <property type="protein sequence ID" value="ABF41118.1"/>
    <property type="molecule type" value="Genomic_DNA"/>
</dbReference>
<dbReference type="RefSeq" id="WP_011522919.1">
    <property type="nucleotide sequence ID" value="NC_008009.1"/>
</dbReference>
<dbReference type="NCBIfam" id="TIGR00050">
    <property type="entry name" value="rRNA_methyl_1"/>
    <property type="match status" value="1"/>
</dbReference>
<dbReference type="GO" id="GO:0003723">
    <property type="term" value="F:RNA binding"/>
    <property type="evidence" value="ECO:0007669"/>
    <property type="project" value="InterPro"/>
</dbReference>
<keyword evidence="6" id="KW-0175">Coiled coil</keyword>
<comment type="catalytic activity">
    <reaction evidence="5">
        <text>cytidine(32) in tRNA + S-adenosyl-L-methionine = 2'-O-methylcytidine(32) in tRNA + S-adenosyl-L-homocysteine + H(+)</text>
        <dbReference type="Rhea" id="RHEA:42932"/>
        <dbReference type="Rhea" id="RHEA-COMP:10288"/>
        <dbReference type="Rhea" id="RHEA-COMP:10289"/>
        <dbReference type="ChEBI" id="CHEBI:15378"/>
        <dbReference type="ChEBI" id="CHEBI:57856"/>
        <dbReference type="ChEBI" id="CHEBI:59789"/>
        <dbReference type="ChEBI" id="CHEBI:74495"/>
        <dbReference type="ChEBI" id="CHEBI:82748"/>
        <dbReference type="EC" id="2.1.1.200"/>
    </reaction>
</comment>